<dbReference type="eggNOG" id="ENOG502ZVGV">
    <property type="taxonomic scope" value="Bacteria"/>
</dbReference>
<dbReference type="EMBL" id="JJMU01000067">
    <property type="protein sequence ID" value="KGE12501.1"/>
    <property type="molecule type" value="Genomic_DNA"/>
</dbReference>
<name>A0A0B8SYZ6_9SPHI</name>
<evidence type="ECO:0000313" key="1">
    <source>
        <dbReference type="EMBL" id="KGE12501.1"/>
    </source>
</evidence>
<keyword evidence="2" id="KW-1185">Reference proteome</keyword>
<accession>A0A0B8SYZ6</accession>
<evidence type="ECO:0000313" key="2">
    <source>
        <dbReference type="Proteomes" id="UP000031802"/>
    </source>
</evidence>
<dbReference type="AlphaFoldDB" id="A0A0B8SYZ6"/>
<reference evidence="1 2" key="2">
    <citation type="journal article" date="2015" name="PLoS ONE">
        <title>Whole-Genome Optical Mapping and Finished Genome Sequence of Sphingobacterium deserti sp. nov., a New Species Isolated from the Western Desert of China.</title>
        <authorList>
            <person name="Teng C."/>
            <person name="Zhou Z."/>
            <person name="Molnar I."/>
            <person name="Li X."/>
            <person name="Tang R."/>
            <person name="Chen M."/>
            <person name="Wang L."/>
            <person name="Su S."/>
            <person name="Zhang W."/>
            <person name="Lin M."/>
        </authorList>
    </citation>
    <scope>NUCLEOTIDE SEQUENCE [LARGE SCALE GENOMIC DNA]</scope>
    <source>
        <strain evidence="2">ACCC05744</strain>
    </source>
</reference>
<dbReference type="RefSeq" id="WP_037503416.1">
    <property type="nucleotide sequence ID" value="NZ_JJMU01000067.1"/>
</dbReference>
<protein>
    <submittedName>
        <fullName evidence="1">Uncharacterized protein</fullName>
    </submittedName>
</protein>
<gene>
    <name evidence="1" type="ORF">DI53_3766</name>
</gene>
<comment type="caution">
    <text evidence="1">The sequence shown here is derived from an EMBL/GenBank/DDBJ whole genome shotgun (WGS) entry which is preliminary data.</text>
</comment>
<reference evidence="2" key="1">
    <citation type="submission" date="2014-04" db="EMBL/GenBank/DDBJ databases">
        <title>Whole-Genome optical mapping and complete genome sequence of Sphingobacterium deserti sp. nov., a new spaces isolated from desert in the west of China.</title>
        <authorList>
            <person name="Teng C."/>
            <person name="Zhou Z."/>
            <person name="Li X."/>
            <person name="Chen M."/>
            <person name="Lin M."/>
            <person name="Wang L."/>
            <person name="Su S."/>
            <person name="Zhang C."/>
            <person name="Zhang W."/>
        </authorList>
    </citation>
    <scope>NUCLEOTIDE SEQUENCE [LARGE SCALE GENOMIC DNA]</scope>
    <source>
        <strain evidence="2">ACCC05744</strain>
    </source>
</reference>
<proteinExistence type="predicted"/>
<dbReference type="Proteomes" id="UP000031802">
    <property type="component" value="Unassembled WGS sequence"/>
</dbReference>
<organism evidence="1 2">
    <name type="scientific">Sphingobacterium deserti</name>
    <dbReference type="NCBI Taxonomy" id="1229276"/>
    <lineage>
        <taxon>Bacteria</taxon>
        <taxon>Pseudomonadati</taxon>
        <taxon>Bacteroidota</taxon>
        <taxon>Sphingobacteriia</taxon>
        <taxon>Sphingobacteriales</taxon>
        <taxon>Sphingobacteriaceae</taxon>
        <taxon>Sphingobacterium</taxon>
    </lineage>
</organism>
<dbReference type="OrthoDB" id="1082219at2"/>
<sequence>MRTTITKLSNVFKEAVLQGVQNVIKEEQLFADNLSKNEAYKMYGRSNVDRWLKEKLVSISNTGKKGMIDRQRLEQVAACSNRFSYLMACERK</sequence>
<dbReference type="STRING" id="1229276.DI53_3766"/>